<dbReference type="PANTHER" id="PTHR31988:SF19">
    <property type="entry name" value="9-O-ACETYL-N-ACETYLNEURAMINIC ACID DEACETYLASE-RELATED"/>
    <property type="match status" value="1"/>
</dbReference>
<feature type="signal peptide" evidence="2">
    <location>
        <begin position="1"/>
        <end position="16"/>
    </location>
</feature>
<feature type="chain" id="PRO_5046112596" evidence="2">
    <location>
        <begin position="17"/>
        <end position="275"/>
    </location>
</feature>
<protein>
    <submittedName>
        <fullName evidence="4">Sialate O-acetylesterase</fullName>
    </submittedName>
</protein>
<evidence type="ECO:0000256" key="1">
    <source>
        <dbReference type="ARBA" id="ARBA00022801"/>
    </source>
</evidence>
<evidence type="ECO:0000313" key="5">
    <source>
        <dbReference type="Proteomes" id="UP001521137"/>
    </source>
</evidence>
<dbReference type="RefSeq" id="WP_235313582.1">
    <property type="nucleotide sequence ID" value="NZ_JAKGAS010000008.1"/>
</dbReference>
<dbReference type="InterPro" id="IPR052940">
    <property type="entry name" value="Carb_Esterase_6"/>
</dbReference>
<reference evidence="4 5" key="1">
    <citation type="submission" date="2022-01" db="EMBL/GenBank/DDBJ databases">
        <title>Paraglaciecola sp. G1-23.</title>
        <authorList>
            <person name="Jin M.S."/>
            <person name="Han D.M."/>
            <person name="Kim H.M."/>
            <person name="Jeon C.O."/>
        </authorList>
    </citation>
    <scope>NUCLEOTIDE SEQUENCE [LARGE SCALE GENOMIC DNA]</scope>
    <source>
        <strain evidence="4 5">G1-23</strain>
    </source>
</reference>
<dbReference type="EMBL" id="JAKGAS010000008">
    <property type="protein sequence ID" value="MCF2949483.1"/>
    <property type="molecule type" value="Genomic_DNA"/>
</dbReference>
<gene>
    <name evidence="4" type="ORF">L0668_15290</name>
</gene>
<keyword evidence="2" id="KW-0732">Signal</keyword>
<comment type="caution">
    <text evidence="4">The sequence shown here is derived from an EMBL/GenBank/DDBJ whole genome shotgun (WGS) entry which is preliminary data.</text>
</comment>
<accession>A0ABS9D972</accession>
<keyword evidence="5" id="KW-1185">Reference proteome</keyword>
<dbReference type="InterPro" id="IPR036514">
    <property type="entry name" value="SGNH_hydro_sf"/>
</dbReference>
<dbReference type="SUPFAM" id="SSF52266">
    <property type="entry name" value="SGNH hydrolase"/>
    <property type="match status" value="1"/>
</dbReference>
<evidence type="ECO:0000313" key="4">
    <source>
        <dbReference type="EMBL" id="MCF2949483.1"/>
    </source>
</evidence>
<dbReference type="PANTHER" id="PTHR31988">
    <property type="entry name" value="ESTERASE, PUTATIVE (DUF303)-RELATED"/>
    <property type="match status" value="1"/>
</dbReference>
<name>A0ABS9D972_9ALTE</name>
<evidence type="ECO:0000256" key="2">
    <source>
        <dbReference type="SAM" id="SignalP"/>
    </source>
</evidence>
<sequence>MKNVLLLLLVCTFLNACTSSTSVSNDHKINQTSQNHYQGTEQDLHIYLLIGQSNMAGRAPILAEQYNVIENTLLFDSEGEWQLATNPLNRYSSIRKDMSMQKLGIGYAFAITMSQNLFKTSHKTQLGLVVNAKGGTSITKWQPGHKFYEEAIKRAKLAQQTGTLKGILWHQGETDFEDKDYLPKLIDLVNNLRRDLAQPNLPFVAGQIYKTPSINEQIAQLPKKVPFTEVVMAENLSAMDRWHFDNPSINKLGSGYAQAMLKLQTKLLFQSAEQN</sequence>
<keyword evidence="1" id="KW-0378">Hydrolase</keyword>
<evidence type="ECO:0000259" key="3">
    <source>
        <dbReference type="Pfam" id="PF03629"/>
    </source>
</evidence>
<dbReference type="InterPro" id="IPR005181">
    <property type="entry name" value="SASA"/>
</dbReference>
<dbReference type="Gene3D" id="3.40.50.1110">
    <property type="entry name" value="SGNH hydrolase"/>
    <property type="match status" value="1"/>
</dbReference>
<dbReference type="Pfam" id="PF03629">
    <property type="entry name" value="SASA"/>
    <property type="match status" value="1"/>
</dbReference>
<dbReference type="Proteomes" id="UP001521137">
    <property type="component" value="Unassembled WGS sequence"/>
</dbReference>
<organism evidence="4 5">
    <name type="scientific">Paraglaciecola algarum</name>
    <dbReference type="NCBI Taxonomy" id="3050085"/>
    <lineage>
        <taxon>Bacteria</taxon>
        <taxon>Pseudomonadati</taxon>
        <taxon>Pseudomonadota</taxon>
        <taxon>Gammaproteobacteria</taxon>
        <taxon>Alteromonadales</taxon>
        <taxon>Alteromonadaceae</taxon>
        <taxon>Paraglaciecola</taxon>
    </lineage>
</organism>
<proteinExistence type="predicted"/>
<feature type="domain" description="Sialate O-acetylesterase" evidence="3">
    <location>
        <begin position="44"/>
        <end position="262"/>
    </location>
</feature>